<evidence type="ECO:0000313" key="2">
    <source>
        <dbReference type="EMBL" id="MFC7218913.1"/>
    </source>
</evidence>
<feature type="transmembrane region" description="Helical" evidence="1">
    <location>
        <begin position="214"/>
        <end position="237"/>
    </location>
</feature>
<protein>
    <submittedName>
        <fullName evidence="2">DUF389 domain-containing protein</fullName>
    </submittedName>
</protein>
<reference evidence="3" key="1">
    <citation type="journal article" date="2019" name="Int. J. Syst. Evol. Microbiol.">
        <title>The Global Catalogue of Microorganisms (GCM) 10K type strain sequencing project: providing services to taxonomists for standard genome sequencing and annotation.</title>
        <authorList>
            <consortium name="The Broad Institute Genomics Platform"/>
            <consortium name="The Broad Institute Genome Sequencing Center for Infectious Disease"/>
            <person name="Wu L."/>
            <person name="Ma J."/>
        </authorList>
    </citation>
    <scope>NUCLEOTIDE SEQUENCE [LARGE SCALE GENOMIC DNA]</scope>
    <source>
        <strain evidence="3">CGMCC 1.13681</strain>
    </source>
</reference>
<dbReference type="PANTHER" id="PTHR20992">
    <property type="entry name" value="AT15442P-RELATED"/>
    <property type="match status" value="1"/>
</dbReference>
<name>A0ABW2GH90_9ACTN</name>
<dbReference type="NCBIfam" id="TIGR00271">
    <property type="entry name" value="uncharacterized hydrophobic domain"/>
    <property type="match status" value="1"/>
</dbReference>
<feature type="transmembrane region" description="Helical" evidence="1">
    <location>
        <begin position="174"/>
        <end position="194"/>
    </location>
</feature>
<proteinExistence type="predicted"/>
<feature type="transmembrane region" description="Helical" evidence="1">
    <location>
        <begin position="280"/>
        <end position="304"/>
    </location>
</feature>
<keyword evidence="1" id="KW-1133">Transmembrane helix</keyword>
<organism evidence="2 3">
    <name type="scientific">Streptomyces polyrhachis</name>
    <dbReference type="NCBI Taxonomy" id="1282885"/>
    <lineage>
        <taxon>Bacteria</taxon>
        <taxon>Bacillati</taxon>
        <taxon>Actinomycetota</taxon>
        <taxon>Actinomycetes</taxon>
        <taxon>Kitasatosporales</taxon>
        <taxon>Streptomycetaceae</taxon>
        <taxon>Streptomyces</taxon>
    </lineage>
</organism>
<dbReference type="InterPro" id="IPR005240">
    <property type="entry name" value="DUF389"/>
</dbReference>
<dbReference type="RefSeq" id="WP_386414396.1">
    <property type="nucleotide sequence ID" value="NZ_JBHSZO010000016.1"/>
</dbReference>
<keyword evidence="3" id="KW-1185">Reference proteome</keyword>
<dbReference type="PANTHER" id="PTHR20992:SF9">
    <property type="entry name" value="AT15442P-RELATED"/>
    <property type="match status" value="1"/>
</dbReference>
<dbReference type="Pfam" id="PF04087">
    <property type="entry name" value="DUF389"/>
    <property type="match status" value="1"/>
</dbReference>
<evidence type="ECO:0000313" key="3">
    <source>
        <dbReference type="Proteomes" id="UP001596413"/>
    </source>
</evidence>
<keyword evidence="1" id="KW-0812">Transmembrane</keyword>
<gene>
    <name evidence="2" type="ORF">ACFQLX_12160</name>
</gene>
<feature type="transmembrane region" description="Helical" evidence="1">
    <location>
        <begin position="244"/>
        <end position="268"/>
    </location>
</feature>
<comment type="caution">
    <text evidence="2">The sequence shown here is derived from an EMBL/GenBank/DDBJ whole genome shotgun (WGS) entry which is preliminary data.</text>
</comment>
<dbReference type="EMBL" id="JBHSZO010000016">
    <property type="protein sequence ID" value="MFC7218913.1"/>
    <property type="molecule type" value="Genomic_DNA"/>
</dbReference>
<feature type="transmembrane region" description="Helical" evidence="1">
    <location>
        <begin position="116"/>
        <end position="135"/>
    </location>
</feature>
<dbReference type="Proteomes" id="UP001596413">
    <property type="component" value="Unassembled WGS sequence"/>
</dbReference>
<feature type="transmembrane region" description="Helical" evidence="1">
    <location>
        <begin position="141"/>
        <end position="162"/>
    </location>
</feature>
<keyword evidence="1" id="KW-0472">Membrane</keyword>
<evidence type="ECO:0000256" key="1">
    <source>
        <dbReference type="SAM" id="Phobius"/>
    </source>
</evidence>
<accession>A0ABW2GH90</accession>
<sequence length="328" mass="34209">MLHLRIYVPAGRTEEVTGLIHKTVGTTHLAVHPGASLDPAGDIVTCDVAREAADELLHALRRQGLCDEGGVDVDEVDLTLSRRADQAEVDAPGEGRDAVVWESLVEATHEESTLSLTYLALLSVATLLAACGVMIDSAILIVGAMAVGPEFGPIAGLCVALVQRRPKLVVRTLVALLVGFAVAMALTVGFSLAMDSLGYFTKDMLEKARPQTGFIWQPDAFSFIVALLAGVAGTLSLTSSKSGALVGVAISVTTVPAAANAAIALSYGDVGQARGSTEQLLLNLLGIVIAATLTLLVQKAYWAFHNTRGPAARSVRRAADAHLGGKRL</sequence>